<evidence type="ECO:0000256" key="6">
    <source>
        <dbReference type="ARBA" id="ARBA00022833"/>
    </source>
</evidence>
<organism evidence="11 12">
    <name type="scientific">Notoacmeibacter ruber</name>
    <dbReference type="NCBI Taxonomy" id="2670375"/>
    <lineage>
        <taxon>Bacteria</taxon>
        <taxon>Pseudomonadati</taxon>
        <taxon>Pseudomonadota</taxon>
        <taxon>Alphaproteobacteria</taxon>
        <taxon>Hyphomicrobiales</taxon>
        <taxon>Notoacmeibacteraceae</taxon>
        <taxon>Notoacmeibacter</taxon>
    </lineage>
</organism>
<keyword evidence="12" id="KW-1185">Reference proteome</keyword>
<dbReference type="GO" id="GO:0016787">
    <property type="term" value="F:hydrolase activity"/>
    <property type="evidence" value="ECO:0007669"/>
    <property type="project" value="UniProtKB-KW"/>
</dbReference>
<sequence length="267" mass="28922">MSNSTEDPDRRDEAPAIRHEMLDALHGIRHGFFTRRGGVSDGIYASLNVGAGSDDDPAAVAENRRRAAEMLGSATSISTTFQVHSPDVVTLTEPLGDERPKCDALVTATSGLPIGILTADCGPVLFADGEAGVIGAAHAGWRGAFSGVLENTVHAMEALGANKQDIVAVLGPSISQTAYEVGPEFVERFVMASDSNHQWFRPSSKVGHAYFDLGGYIVHRLTTLGIKARSLGLCTYEDEKRFFSYRRTTHRKERDYGRQISVIMLAR</sequence>
<dbReference type="InterPro" id="IPR003730">
    <property type="entry name" value="Cu_polyphenol_OxRdtase"/>
</dbReference>
<name>A0A3L7JDD1_9HYPH</name>
<reference evidence="11 12" key="1">
    <citation type="submission" date="2018-10" db="EMBL/GenBank/DDBJ databases">
        <title>Notoacmeibacter sp. M2BS9Y-3-1, whole genome shotgun sequence.</title>
        <authorList>
            <person name="Tuo L."/>
        </authorList>
    </citation>
    <scope>NUCLEOTIDE SEQUENCE [LARGE SCALE GENOMIC DNA]</scope>
    <source>
        <strain evidence="11 12">M2BS9Y-3-1</strain>
    </source>
</reference>
<comment type="catalytic activity">
    <reaction evidence="8">
        <text>adenosine + phosphate = alpha-D-ribose 1-phosphate + adenine</text>
        <dbReference type="Rhea" id="RHEA:27642"/>
        <dbReference type="ChEBI" id="CHEBI:16335"/>
        <dbReference type="ChEBI" id="CHEBI:16708"/>
        <dbReference type="ChEBI" id="CHEBI:43474"/>
        <dbReference type="ChEBI" id="CHEBI:57720"/>
        <dbReference type="EC" id="2.4.2.1"/>
    </reaction>
    <physiologicalReaction direction="left-to-right" evidence="8">
        <dbReference type="Rhea" id="RHEA:27643"/>
    </physiologicalReaction>
</comment>
<dbReference type="CDD" id="cd16833">
    <property type="entry name" value="YfiH"/>
    <property type="match status" value="1"/>
</dbReference>
<dbReference type="InterPro" id="IPR038371">
    <property type="entry name" value="Cu_polyphenol_OxRdtase_sf"/>
</dbReference>
<proteinExistence type="inferred from homology"/>
<evidence type="ECO:0000256" key="8">
    <source>
        <dbReference type="ARBA" id="ARBA00048968"/>
    </source>
</evidence>
<dbReference type="InterPro" id="IPR011324">
    <property type="entry name" value="Cytotoxic_necrot_fac-like_cat"/>
</dbReference>
<dbReference type="Gene3D" id="3.60.140.10">
    <property type="entry name" value="CNF1/YfiH-like putative cysteine hydrolases"/>
    <property type="match status" value="1"/>
</dbReference>
<evidence type="ECO:0000256" key="7">
    <source>
        <dbReference type="ARBA" id="ARBA00047989"/>
    </source>
</evidence>
<keyword evidence="4" id="KW-0479">Metal-binding</keyword>
<dbReference type="PANTHER" id="PTHR30616">
    <property type="entry name" value="UNCHARACTERIZED PROTEIN YFIH"/>
    <property type="match status" value="1"/>
</dbReference>
<evidence type="ECO:0000313" key="11">
    <source>
        <dbReference type="EMBL" id="RLQ88329.1"/>
    </source>
</evidence>
<keyword evidence="6" id="KW-0862">Zinc</keyword>
<comment type="catalytic activity">
    <reaction evidence="1">
        <text>inosine + phosphate = alpha-D-ribose 1-phosphate + hypoxanthine</text>
        <dbReference type="Rhea" id="RHEA:27646"/>
        <dbReference type="ChEBI" id="CHEBI:17368"/>
        <dbReference type="ChEBI" id="CHEBI:17596"/>
        <dbReference type="ChEBI" id="CHEBI:43474"/>
        <dbReference type="ChEBI" id="CHEBI:57720"/>
        <dbReference type="EC" id="2.4.2.1"/>
    </reaction>
    <physiologicalReaction direction="left-to-right" evidence="1">
        <dbReference type="Rhea" id="RHEA:27647"/>
    </physiologicalReaction>
</comment>
<protein>
    <recommendedName>
        <fullName evidence="10">Purine nucleoside phosphorylase</fullName>
    </recommendedName>
</protein>
<evidence type="ECO:0000313" key="12">
    <source>
        <dbReference type="Proteomes" id="UP000281094"/>
    </source>
</evidence>
<dbReference type="AlphaFoldDB" id="A0A3L7JDD1"/>
<dbReference type="NCBIfam" id="TIGR00726">
    <property type="entry name" value="peptidoglycan editing factor PgeF"/>
    <property type="match status" value="1"/>
</dbReference>
<evidence type="ECO:0000256" key="2">
    <source>
        <dbReference type="ARBA" id="ARBA00007353"/>
    </source>
</evidence>
<evidence type="ECO:0000256" key="1">
    <source>
        <dbReference type="ARBA" id="ARBA00000553"/>
    </source>
</evidence>
<evidence type="ECO:0000256" key="3">
    <source>
        <dbReference type="ARBA" id="ARBA00022679"/>
    </source>
</evidence>
<evidence type="ECO:0000256" key="9">
    <source>
        <dbReference type="ARBA" id="ARBA00049893"/>
    </source>
</evidence>
<dbReference type="EMBL" id="RCWN01000001">
    <property type="protein sequence ID" value="RLQ88329.1"/>
    <property type="molecule type" value="Genomic_DNA"/>
</dbReference>
<dbReference type="GO" id="GO:0005507">
    <property type="term" value="F:copper ion binding"/>
    <property type="evidence" value="ECO:0007669"/>
    <property type="project" value="TreeGrafter"/>
</dbReference>
<evidence type="ECO:0000256" key="4">
    <source>
        <dbReference type="ARBA" id="ARBA00022723"/>
    </source>
</evidence>
<comment type="caution">
    <text evidence="11">The sequence shown here is derived from an EMBL/GenBank/DDBJ whole genome shotgun (WGS) entry which is preliminary data.</text>
</comment>
<dbReference type="Proteomes" id="UP000281094">
    <property type="component" value="Unassembled WGS sequence"/>
</dbReference>
<accession>A0A3L7JDD1</accession>
<dbReference type="SUPFAM" id="SSF64438">
    <property type="entry name" value="CNF1/YfiH-like putative cysteine hydrolases"/>
    <property type="match status" value="1"/>
</dbReference>
<gene>
    <name evidence="11" type="primary">pgeF</name>
    <name evidence="11" type="ORF">D8780_09045</name>
</gene>
<comment type="similarity">
    <text evidence="2 10">Belongs to the purine nucleoside phosphorylase YfiH/LACC1 family.</text>
</comment>
<keyword evidence="3" id="KW-0808">Transferase</keyword>
<dbReference type="PANTHER" id="PTHR30616:SF2">
    <property type="entry name" value="PURINE NUCLEOSIDE PHOSPHORYLASE LACC1"/>
    <property type="match status" value="1"/>
</dbReference>
<dbReference type="Pfam" id="PF02578">
    <property type="entry name" value="Cu-oxidase_4"/>
    <property type="match status" value="1"/>
</dbReference>
<evidence type="ECO:0000256" key="5">
    <source>
        <dbReference type="ARBA" id="ARBA00022801"/>
    </source>
</evidence>
<evidence type="ECO:0000256" key="10">
    <source>
        <dbReference type="RuleBase" id="RU361274"/>
    </source>
</evidence>
<keyword evidence="5" id="KW-0378">Hydrolase</keyword>
<comment type="catalytic activity">
    <reaction evidence="9">
        <text>S-methyl-5'-thioadenosine + phosphate = 5-(methylsulfanyl)-alpha-D-ribose 1-phosphate + adenine</text>
        <dbReference type="Rhea" id="RHEA:11852"/>
        <dbReference type="ChEBI" id="CHEBI:16708"/>
        <dbReference type="ChEBI" id="CHEBI:17509"/>
        <dbReference type="ChEBI" id="CHEBI:43474"/>
        <dbReference type="ChEBI" id="CHEBI:58533"/>
        <dbReference type="EC" id="2.4.2.28"/>
    </reaction>
    <physiologicalReaction direction="left-to-right" evidence="9">
        <dbReference type="Rhea" id="RHEA:11853"/>
    </physiologicalReaction>
</comment>
<dbReference type="GO" id="GO:0017061">
    <property type="term" value="F:S-methyl-5-thioadenosine phosphorylase activity"/>
    <property type="evidence" value="ECO:0007669"/>
    <property type="project" value="UniProtKB-EC"/>
</dbReference>
<comment type="catalytic activity">
    <reaction evidence="7">
        <text>adenosine + H2O + H(+) = inosine + NH4(+)</text>
        <dbReference type="Rhea" id="RHEA:24408"/>
        <dbReference type="ChEBI" id="CHEBI:15377"/>
        <dbReference type="ChEBI" id="CHEBI:15378"/>
        <dbReference type="ChEBI" id="CHEBI:16335"/>
        <dbReference type="ChEBI" id="CHEBI:17596"/>
        <dbReference type="ChEBI" id="CHEBI:28938"/>
        <dbReference type="EC" id="3.5.4.4"/>
    </reaction>
    <physiologicalReaction direction="left-to-right" evidence="7">
        <dbReference type="Rhea" id="RHEA:24409"/>
    </physiologicalReaction>
</comment>